<dbReference type="SUPFAM" id="SSF47729">
    <property type="entry name" value="IHF-like DNA-binding proteins"/>
    <property type="match status" value="1"/>
</dbReference>
<dbReference type="HOGENOM" id="CLU_105066_2_1_7"/>
<dbReference type="Proteomes" id="UP000008561">
    <property type="component" value="Chromosome"/>
</dbReference>
<dbReference type="Gene3D" id="4.10.520.10">
    <property type="entry name" value="IHF-like DNA-binding proteins"/>
    <property type="match status" value="1"/>
</dbReference>
<dbReference type="STRING" id="96561.Dole_3207"/>
<sequence>MNKLELVTALKDKTGVSKVEAAKIVKTFFDTMADTLATGERVEVRGLCSFFVKEYKSYTGRNPKTGEKVTIAPKKLPFFKCGKELKERING</sequence>
<dbReference type="EMBL" id="CP000859">
    <property type="protein sequence ID" value="ABW69010.1"/>
    <property type="molecule type" value="Genomic_DNA"/>
</dbReference>
<dbReference type="OrthoDB" id="9804203at2"/>
<evidence type="ECO:0000256" key="3">
    <source>
        <dbReference type="RuleBase" id="RU003939"/>
    </source>
</evidence>
<dbReference type="GO" id="GO:0003677">
    <property type="term" value="F:DNA binding"/>
    <property type="evidence" value="ECO:0007669"/>
    <property type="project" value="UniProtKB-KW"/>
</dbReference>
<name>A9A091_DESOH</name>
<keyword evidence="2 4" id="KW-0238">DNA-binding</keyword>
<evidence type="ECO:0000313" key="5">
    <source>
        <dbReference type="Proteomes" id="UP000008561"/>
    </source>
</evidence>
<dbReference type="CDD" id="cd13836">
    <property type="entry name" value="IHF_B"/>
    <property type="match status" value="1"/>
</dbReference>
<dbReference type="PANTHER" id="PTHR33175">
    <property type="entry name" value="DNA-BINDING PROTEIN HU"/>
    <property type="match status" value="1"/>
</dbReference>
<evidence type="ECO:0000313" key="4">
    <source>
        <dbReference type="EMBL" id="ABW69010.1"/>
    </source>
</evidence>
<dbReference type="AlphaFoldDB" id="A9A091"/>
<evidence type="ECO:0000256" key="2">
    <source>
        <dbReference type="ARBA" id="ARBA00023125"/>
    </source>
</evidence>
<dbReference type="KEGG" id="dol:Dole_3207"/>
<organism evidence="4 5">
    <name type="scientific">Desulfosudis oleivorans (strain DSM 6200 / JCM 39069 / Hxd3)</name>
    <name type="common">Desulfococcus oleovorans</name>
    <dbReference type="NCBI Taxonomy" id="96561"/>
    <lineage>
        <taxon>Bacteria</taxon>
        <taxon>Pseudomonadati</taxon>
        <taxon>Thermodesulfobacteriota</taxon>
        <taxon>Desulfobacteria</taxon>
        <taxon>Desulfobacterales</taxon>
        <taxon>Desulfosudaceae</taxon>
        <taxon>Desulfosudis</taxon>
    </lineage>
</organism>
<dbReference type="PRINTS" id="PR01727">
    <property type="entry name" value="DNABINDINGHU"/>
</dbReference>
<dbReference type="eggNOG" id="COG0776">
    <property type="taxonomic scope" value="Bacteria"/>
</dbReference>
<dbReference type="GO" id="GO:0030527">
    <property type="term" value="F:structural constituent of chromatin"/>
    <property type="evidence" value="ECO:0007669"/>
    <property type="project" value="InterPro"/>
</dbReference>
<dbReference type="PANTHER" id="PTHR33175:SF5">
    <property type="entry name" value="INTEGRATION HOST FACTOR SUBUNIT BETA"/>
    <property type="match status" value="1"/>
</dbReference>
<dbReference type="RefSeq" id="WP_012176620.1">
    <property type="nucleotide sequence ID" value="NC_009943.1"/>
</dbReference>
<protein>
    <submittedName>
        <fullName evidence="4">Histone family protein DNA-binding protein</fullName>
    </submittedName>
</protein>
<reference evidence="4 5" key="1">
    <citation type="submission" date="2007-10" db="EMBL/GenBank/DDBJ databases">
        <title>Complete sequence of Desulfococcus oleovorans Hxd3.</title>
        <authorList>
            <consortium name="US DOE Joint Genome Institute"/>
            <person name="Copeland A."/>
            <person name="Lucas S."/>
            <person name="Lapidus A."/>
            <person name="Barry K."/>
            <person name="Glavina del Rio T."/>
            <person name="Dalin E."/>
            <person name="Tice H."/>
            <person name="Pitluck S."/>
            <person name="Kiss H."/>
            <person name="Brettin T."/>
            <person name="Bruce D."/>
            <person name="Detter J.C."/>
            <person name="Han C."/>
            <person name="Schmutz J."/>
            <person name="Larimer F."/>
            <person name="Land M."/>
            <person name="Hauser L."/>
            <person name="Kyrpides N."/>
            <person name="Kim E."/>
            <person name="Wawrik B."/>
            <person name="Richardson P."/>
        </authorList>
    </citation>
    <scope>NUCLEOTIDE SEQUENCE [LARGE SCALE GENOMIC DNA]</scope>
    <source>
        <strain evidence="5">DSM 6200 / JCM 39069 / Hxd3</strain>
    </source>
</reference>
<proteinExistence type="inferred from homology"/>
<dbReference type="InterPro" id="IPR010992">
    <property type="entry name" value="IHF-like_DNA-bd_dom_sf"/>
</dbReference>
<evidence type="ECO:0000256" key="1">
    <source>
        <dbReference type="ARBA" id="ARBA00010529"/>
    </source>
</evidence>
<gene>
    <name evidence="4" type="ordered locus">Dole_3207</name>
</gene>
<dbReference type="GO" id="GO:0005829">
    <property type="term" value="C:cytosol"/>
    <property type="evidence" value="ECO:0007669"/>
    <property type="project" value="TreeGrafter"/>
</dbReference>
<comment type="similarity">
    <text evidence="1 3">Belongs to the bacterial histone-like protein family.</text>
</comment>
<accession>A9A091</accession>
<dbReference type="SMART" id="SM00411">
    <property type="entry name" value="BHL"/>
    <property type="match status" value="1"/>
</dbReference>
<keyword evidence="5" id="KW-1185">Reference proteome</keyword>
<dbReference type="Pfam" id="PF00216">
    <property type="entry name" value="Bac_DNA_binding"/>
    <property type="match status" value="1"/>
</dbReference>
<dbReference type="InterPro" id="IPR000119">
    <property type="entry name" value="Hist_DNA-bd"/>
</dbReference>